<keyword evidence="2" id="KW-0408">Iron</keyword>
<proteinExistence type="predicted"/>
<evidence type="ECO:0000259" key="5">
    <source>
        <dbReference type="Pfam" id="PF12867"/>
    </source>
</evidence>
<organism evidence="6">
    <name type="scientific">hydrothermal vent metagenome</name>
    <dbReference type="NCBI Taxonomy" id="652676"/>
    <lineage>
        <taxon>unclassified sequences</taxon>
        <taxon>metagenomes</taxon>
        <taxon>ecological metagenomes</taxon>
    </lineage>
</organism>
<gene>
    <name evidence="6" type="ORF">MNBD_GAMMA05-125</name>
</gene>
<evidence type="ECO:0000313" key="6">
    <source>
        <dbReference type="EMBL" id="VAW52244.1"/>
    </source>
</evidence>
<dbReference type="SUPFAM" id="SSF56436">
    <property type="entry name" value="C-type lectin-like"/>
    <property type="match status" value="1"/>
</dbReference>
<accession>A0A3B0X8F8</accession>
<evidence type="ECO:0000256" key="2">
    <source>
        <dbReference type="ARBA" id="ARBA00023004"/>
    </source>
</evidence>
<dbReference type="SUPFAM" id="SSF109854">
    <property type="entry name" value="DinB/YfiT-like putative metalloenzymes"/>
    <property type="match status" value="1"/>
</dbReference>
<keyword evidence="6" id="KW-0808">Transferase</keyword>
<dbReference type="Gene3D" id="3.90.1580.10">
    <property type="entry name" value="paralog of FGE (formylglycine-generating enzyme)"/>
    <property type="match status" value="1"/>
</dbReference>
<evidence type="ECO:0000259" key="4">
    <source>
        <dbReference type="Pfam" id="PF03781"/>
    </source>
</evidence>
<dbReference type="NCBIfam" id="TIGR04373">
    <property type="entry name" value="egtB_X_signatur"/>
    <property type="match status" value="1"/>
</dbReference>
<dbReference type="InterPro" id="IPR024775">
    <property type="entry name" value="DinB-like"/>
</dbReference>
<dbReference type="NCBIfam" id="NF041186">
    <property type="entry name" value="SenA"/>
    <property type="match status" value="1"/>
</dbReference>
<comment type="pathway">
    <text evidence="3">Amino-acid biosynthesis; ergothioneine biosynthesis.</text>
</comment>
<name>A0A3B0X8F8_9ZZZZ</name>
<dbReference type="Pfam" id="PF03781">
    <property type="entry name" value="FGE-sulfatase"/>
    <property type="match status" value="1"/>
</dbReference>
<protein>
    <submittedName>
        <fullName evidence="6">Serine/threonine kinase</fullName>
    </submittedName>
</protein>
<dbReference type="AlphaFoldDB" id="A0A3B0X8F8"/>
<keyword evidence="6" id="KW-0418">Kinase</keyword>
<dbReference type="Gene3D" id="1.20.120.450">
    <property type="entry name" value="dinb family like domain"/>
    <property type="match status" value="1"/>
</dbReference>
<dbReference type="Pfam" id="PF12867">
    <property type="entry name" value="DinB_2"/>
    <property type="match status" value="1"/>
</dbReference>
<feature type="domain" description="DinB-like" evidence="5">
    <location>
        <begin position="17"/>
        <end position="119"/>
    </location>
</feature>
<evidence type="ECO:0000256" key="3">
    <source>
        <dbReference type="ARBA" id="ARBA00037882"/>
    </source>
</evidence>
<sequence>MSNNIDSQIIETLISNLEDARRRTLELTEGLNQQQLIGPKLDTVNPLIWEIGHVAYFYEVWILRHLDGAVSFLDNADELYDSINIAHDDRWDLPLLSLDDTKQYMQQVHDAVINRLKNGNHSEQDIYLSRYALFHEDMHTEAFTYTRRTLNYPTPVFANSIVDDDNYNAGALDGDIEIKGGEYLLGAPQDENFCFDNEKWQHPVTVAPFSIARAATSYQQYAAFVKAEGYKNQQFWDNEGWAWLQKNNIEHPNGWKQDSAGNWLIQYFDQWRPMQPRAAVVHINWYEANAWCRWANRRLPTEAEWELAASGSPNNINEKRRYPWGNESPTNKFANMNARAMRTIDVAALPDSDSAFGCRQMIGNVWEWTADTFNPYPDFVADMYQDYSQPLFGQTKVLRGGSWTTRSRNIRNTWRTYYGPDRNDVFAGFRSCAI</sequence>
<dbReference type="PANTHER" id="PTHR23150:SF19">
    <property type="entry name" value="FORMYLGLYCINE-GENERATING ENZYME"/>
    <property type="match status" value="1"/>
</dbReference>
<dbReference type="InterPro" id="IPR051043">
    <property type="entry name" value="Sulfatase_Mod_Factor_Kinase"/>
</dbReference>
<keyword evidence="1" id="KW-0560">Oxidoreductase</keyword>
<dbReference type="InterPro" id="IPR042095">
    <property type="entry name" value="SUMF_sf"/>
</dbReference>
<dbReference type="GO" id="GO:0120147">
    <property type="term" value="F:formylglycine-generating oxidase activity"/>
    <property type="evidence" value="ECO:0007669"/>
    <property type="project" value="TreeGrafter"/>
</dbReference>
<dbReference type="GO" id="GO:0016301">
    <property type="term" value="F:kinase activity"/>
    <property type="evidence" value="ECO:0007669"/>
    <property type="project" value="UniProtKB-KW"/>
</dbReference>
<dbReference type="InterPro" id="IPR030809">
    <property type="entry name" value="EgtB_signatur"/>
</dbReference>
<dbReference type="InterPro" id="IPR005532">
    <property type="entry name" value="SUMF_dom"/>
</dbReference>
<feature type="domain" description="Sulfatase-modifying factor enzyme-like" evidence="4">
    <location>
        <begin position="174"/>
        <end position="430"/>
    </location>
</feature>
<dbReference type="EMBL" id="UOFE01000026">
    <property type="protein sequence ID" value="VAW52244.1"/>
    <property type="molecule type" value="Genomic_DNA"/>
</dbReference>
<reference evidence="6" key="1">
    <citation type="submission" date="2018-06" db="EMBL/GenBank/DDBJ databases">
        <authorList>
            <person name="Zhirakovskaya E."/>
        </authorList>
    </citation>
    <scope>NUCLEOTIDE SEQUENCE</scope>
</reference>
<dbReference type="PANTHER" id="PTHR23150">
    <property type="entry name" value="SULFATASE MODIFYING FACTOR 1, 2"/>
    <property type="match status" value="1"/>
</dbReference>
<dbReference type="InterPro" id="IPR034660">
    <property type="entry name" value="DinB/YfiT-like"/>
</dbReference>
<evidence type="ECO:0000256" key="1">
    <source>
        <dbReference type="ARBA" id="ARBA00023002"/>
    </source>
</evidence>
<dbReference type="InterPro" id="IPR016187">
    <property type="entry name" value="CTDL_fold"/>
</dbReference>